<dbReference type="InterPro" id="IPR050245">
    <property type="entry name" value="PrsA_foldase"/>
</dbReference>
<dbReference type="GO" id="GO:0003755">
    <property type="term" value="F:peptidyl-prolyl cis-trans isomerase activity"/>
    <property type="evidence" value="ECO:0007669"/>
    <property type="project" value="UniProtKB-KW"/>
</dbReference>
<accession>A0A3N0I4I5</accession>
<feature type="chain" id="PRO_5038424806" description="peptidylprolyl isomerase" evidence="6">
    <location>
        <begin position="23"/>
        <end position="304"/>
    </location>
</feature>
<proteinExistence type="predicted"/>
<dbReference type="PANTHER" id="PTHR47245">
    <property type="entry name" value="PEPTIDYLPROLYL ISOMERASE"/>
    <property type="match status" value="1"/>
</dbReference>
<evidence type="ECO:0000313" key="8">
    <source>
        <dbReference type="Proteomes" id="UP000276568"/>
    </source>
</evidence>
<keyword evidence="8" id="KW-1185">Reference proteome</keyword>
<comment type="catalytic activity">
    <reaction evidence="1">
        <text>[protein]-peptidylproline (omega=180) = [protein]-peptidylproline (omega=0)</text>
        <dbReference type="Rhea" id="RHEA:16237"/>
        <dbReference type="Rhea" id="RHEA-COMP:10747"/>
        <dbReference type="Rhea" id="RHEA-COMP:10748"/>
        <dbReference type="ChEBI" id="CHEBI:83833"/>
        <dbReference type="ChEBI" id="CHEBI:83834"/>
        <dbReference type="EC" id="5.2.1.8"/>
    </reaction>
</comment>
<protein>
    <recommendedName>
        <fullName evidence="2">peptidylprolyl isomerase</fullName>
        <ecNumber evidence="2">5.2.1.8</ecNumber>
    </recommendedName>
</protein>
<reference evidence="7 8" key="1">
    <citation type="submission" date="2018-11" db="EMBL/GenBank/DDBJ databases">
        <title>Clostridium sp. nov., a member of the family Erysipelotrichaceae isolated from pig faeces.</title>
        <authorList>
            <person name="Chang Y.-H."/>
        </authorList>
    </citation>
    <scope>NUCLEOTIDE SEQUENCE [LARGE SCALE GENOMIC DNA]</scope>
    <source>
        <strain evidence="7 8">YH-panp20</strain>
    </source>
</reference>
<dbReference type="AlphaFoldDB" id="A0A3N0I4I5"/>
<name>A0A3N0I4I5_9FIRM</name>
<keyword evidence="4" id="KW-0697">Rotamase</keyword>
<dbReference type="EC" id="5.2.1.8" evidence="2"/>
<evidence type="ECO:0000313" key="7">
    <source>
        <dbReference type="EMBL" id="RNM31817.1"/>
    </source>
</evidence>
<evidence type="ECO:0000256" key="6">
    <source>
        <dbReference type="SAM" id="SignalP"/>
    </source>
</evidence>
<organism evidence="7 8">
    <name type="scientific">Absicoccus porci</name>
    <dbReference type="NCBI Taxonomy" id="2486576"/>
    <lineage>
        <taxon>Bacteria</taxon>
        <taxon>Bacillati</taxon>
        <taxon>Bacillota</taxon>
        <taxon>Erysipelotrichia</taxon>
        <taxon>Erysipelotrichales</taxon>
        <taxon>Erysipelotrichaceae</taxon>
        <taxon>Absicoccus</taxon>
    </lineage>
</organism>
<evidence type="ECO:0000256" key="2">
    <source>
        <dbReference type="ARBA" id="ARBA00013194"/>
    </source>
</evidence>
<dbReference type="RefSeq" id="WP_128519976.1">
    <property type="nucleotide sequence ID" value="NZ_CAUWBR010000005.1"/>
</dbReference>
<evidence type="ECO:0000256" key="5">
    <source>
        <dbReference type="ARBA" id="ARBA00023235"/>
    </source>
</evidence>
<evidence type="ECO:0000256" key="1">
    <source>
        <dbReference type="ARBA" id="ARBA00000971"/>
    </source>
</evidence>
<keyword evidence="3 6" id="KW-0732">Signal</keyword>
<comment type="caution">
    <text evidence="7">The sequence shown here is derived from an EMBL/GenBank/DDBJ whole genome shotgun (WGS) entry which is preliminary data.</text>
</comment>
<evidence type="ECO:0000256" key="3">
    <source>
        <dbReference type="ARBA" id="ARBA00022729"/>
    </source>
</evidence>
<evidence type="ECO:0000256" key="4">
    <source>
        <dbReference type="ARBA" id="ARBA00023110"/>
    </source>
</evidence>
<dbReference type="PANTHER" id="PTHR47245:SF1">
    <property type="entry name" value="FOLDASE PROTEIN PRSA"/>
    <property type="match status" value="1"/>
</dbReference>
<sequence length="304" mass="33937">MNKKRILTISLCALMLTGCSGHNTSVSNGDSTLMTVGDTSYTKNDVYTLLKNTSGTSDGMTHIQSIIYNKEVGKTKAMKEEAEKQYESYTSASDDFEKQIKAQGYTKKTYINEVILPTIQADKLLDKYFQDNKKAIKKKYKPSMAIIIQCDSEKKANQALAELKKGTAQKDVISKYQSSDSNFSDSATLITTKTSGVPTRLVKTLYNQSNTGLVDEVFTSDDEDSNTAYVAILQTNSYSKLVSKLKDSLSSDSDLSSECMKYYLKKYNFEVHDQDIFDYLRSNNPEYLVNHPELAESSSNSSNS</sequence>
<dbReference type="PROSITE" id="PS51257">
    <property type="entry name" value="PROKAR_LIPOPROTEIN"/>
    <property type="match status" value="1"/>
</dbReference>
<dbReference type="Proteomes" id="UP000276568">
    <property type="component" value="Unassembled WGS sequence"/>
</dbReference>
<dbReference type="EMBL" id="RJQC01000001">
    <property type="protein sequence ID" value="RNM31817.1"/>
    <property type="molecule type" value="Genomic_DNA"/>
</dbReference>
<gene>
    <name evidence="7" type="ORF">EDX97_04515</name>
</gene>
<dbReference type="OrthoDB" id="1770070at2"/>
<feature type="signal peptide" evidence="6">
    <location>
        <begin position="1"/>
        <end position="22"/>
    </location>
</feature>
<keyword evidence="5" id="KW-0413">Isomerase</keyword>